<name>O07113_MASLA</name>
<feature type="non-terminal residue" evidence="1">
    <location>
        <position position="96"/>
    </location>
</feature>
<protein>
    <submittedName>
        <fullName evidence="1">Uncharacterized protein</fullName>
    </submittedName>
</protein>
<organism evidence="1">
    <name type="scientific">Mastigocladus laminosus</name>
    <name type="common">Fischerella sp.</name>
    <dbReference type="NCBI Taxonomy" id="83541"/>
    <lineage>
        <taxon>Bacteria</taxon>
        <taxon>Bacillati</taxon>
        <taxon>Cyanobacteriota</taxon>
        <taxon>Cyanophyceae</taxon>
        <taxon>Nostocales</taxon>
        <taxon>Hapalosiphonaceae</taxon>
        <taxon>Mastigocladus</taxon>
    </lineage>
</organism>
<reference evidence="1" key="1">
    <citation type="journal article" date="1997" name="Plant Physiol.">
        <title>Molecular cloning of the psaC gene for the 8-kilodalton Fe-S protein of photosystem I from the thermophilic cyanobacterium Mastigocladus laminosus (Accession No. U97517) (PGR97-089).</title>
        <authorList>
            <person name="He Z.Y."/>
            <person name="Chitnis V.P."/>
            <person name="Nechushtai R."/>
            <person name="Chitnis P.R."/>
        </authorList>
    </citation>
    <scope>NUCLEOTIDE SEQUENCE</scope>
    <source>
        <strain evidence="1">PCC 7605</strain>
    </source>
</reference>
<dbReference type="EMBL" id="U97517">
    <property type="protein sequence ID" value="AAC64639.1"/>
    <property type="molecule type" value="Genomic_DNA"/>
</dbReference>
<accession>O07113</accession>
<dbReference type="InterPro" id="IPR029055">
    <property type="entry name" value="Ntn_hydrolases_N"/>
</dbReference>
<sequence>MGNVRYRKLHWHSSSNGNFVIWDWEKLEYRSYDSAGNSNDMGKTRFLAFKPRENYTIWRSKLKHLQTPAPIGIGHTPLGTHGKQKKIMAVLNQSPN</sequence>
<dbReference type="AlphaFoldDB" id="O07113"/>
<dbReference type="SUPFAM" id="SSF56235">
    <property type="entry name" value="N-terminal nucleophile aminohydrolases (Ntn hydrolases)"/>
    <property type="match status" value="1"/>
</dbReference>
<proteinExistence type="predicted"/>
<evidence type="ECO:0000313" key="1">
    <source>
        <dbReference type="EMBL" id="AAC64639.1"/>
    </source>
</evidence>